<reference evidence="2" key="2">
    <citation type="submission" date="2020-09" db="EMBL/GenBank/DDBJ databases">
        <authorList>
            <person name="Sun Q."/>
            <person name="Kim S."/>
        </authorList>
    </citation>
    <scope>NUCLEOTIDE SEQUENCE</scope>
    <source>
        <strain evidence="2">KCTC 42651</strain>
    </source>
</reference>
<dbReference type="AlphaFoldDB" id="A0A919CNT0"/>
<reference evidence="2" key="1">
    <citation type="journal article" date="2014" name="Int. J. Syst. Evol. Microbiol.">
        <title>Complete genome sequence of Corynebacterium casei LMG S-19264T (=DSM 44701T), isolated from a smear-ripened cheese.</title>
        <authorList>
            <consortium name="US DOE Joint Genome Institute (JGI-PGF)"/>
            <person name="Walter F."/>
            <person name="Albersmeier A."/>
            <person name="Kalinowski J."/>
            <person name="Ruckert C."/>
        </authorList>
    </citation>
    <scope>NUCLEOTIDE SEQUENCE</scope>
    <source>
        <strain evidence="2">KCTC 42651</strain>
    </source>
</reference>
<protein>
    <recommendedName>
        <fullName evidence="1">DUF427 domain-containing protein</fullName>
    </recommendedName>
</protein>
<dbReference type="RefSeq" id="WP_189987002.1">
    <property type="nucleotide sequence ID" value="NZ_BMZS01000001.1"/>
</dbReference>
<dbReference type="Pfam" id="PF04248">
    <property type="entry name" value="NTP_transf_9"/>
    <property type="match status" value="1"/>
</dbReference>
<dbReference type="PANTHER" id="PTHR34310">
    <property type="entry name" value="DUF427 DOMAIN PROTEIN (AFU_ORTHOLOGUE AFUA_3G02220)"/>
    <property type="match status" value="1"/>
</dbReference>
<accession>A0A919CNT0</accession>
<dbReference type="InterPro" id="IPR038694">
    <property type="entry name" value="DUF427_sf"/>
</dbReference>
<proteinExistence type="predicted"/>
<evidence type="ECO:0000313" key="2">
    <source>
        <dbReference type="EMBL" id="GHD39594.1"/>
    </source>
</evidence>
<dbReference type="Proteomes" id="UP000630353">
    <property type="component" value="Unassembled WGS sequence"/>
</dbReference>
<feature type="domain" description="DUF427" evidence="1">
    <location>
        <begin position="3"/>
        <end position="88"/>
    </location>
</feature>
<dbReference type="Gene3D" id="2.170.150.40">
    <property type="entry name" value="Domain of unknown function (DUF427)"/>
    <property type="match status" value="1"/>
</dbReference>
<dbReference type="PANTHER" id="PTHR34310:SF5">
    <property type="entry name" value="DUF427 DOMAIN PROTEIN (AFU_ORTHOLOGUE AFUA_3G02220)"/>
    <property type="match status" value="1"/>
</dbReference>
<keyword evidence="3" id="KW-1185">Reference proteome</keyword>
<comment type="caution">
    <text evidence="2">The sequence shown here is derived from an EMBL/GenBank/DDBJ whole genome shotgun (WGS) entry which is preliminary data.</text>
</comment>
<sequence length="94" mass="10522">MARATLNGVVLAESQTVETIEGCVYFPRAAVRIEHLEPCATRTVCPWRGVATYYDVRVGDRLEPAAAWSYEAPKRRARRIEGAVAFWKGIDVEP</sequence>
<gene>
    <name evidence="2" type="ORF">GCM10017083_01610</name>
</gene>
<name>A0A919CNT0_9PROT</name>
<dbReference type="EMBL" id="BMZS01000001">
    <property type="protein sequence ID" value="GHD39594.1"/>
    <property type="molecule type" value="Genomic_DNA"/>
</dbReference>
<dbReference type="InterPro" id="IPR007361">
    <property type="entry name" value="DUF427"/>
</dbReference>
<organism evidence="2 3">
    <name type="scientific">Thalassobaculum fulvum</name>
    <dbReference type="NCBI Taxonomy" id="1633335"/>
    <lineage>
        <taxon>Bacteria</taxon>
        <taxon>Pseudomonadati</taxon>
        <taxon>Pseudomonadota</taxon>
        <taxon>Alphaproteobacteria</taxon>
        <taxon>Rhodospirillales</taxon>
        <taxon>Thalassobaculaceae</taxon>
        <taxon>Thalassobaculum</taxon>
    </lineage>
</organism>
<evidence type="ECO:0000313" key="3">
    <source>
        <dbReference type="Proteomes" id="UP000630353"/>
    </source>
</evidence>
<evidence type="ECO:0000259" key="1">
    <source>
        <dbReference type="Pfam" id="PF04248"/>
    </source>
</evidence>